<reference evidence="2" key="1">
    <citation type="journal article" date="2012" name="Nature">
        <title>The tomato genome sequence provides insights into fleshy fruit evolution.</title>
        <authorList>
            <consortium name="Tomato Genome Consortium"/>
        </authorList>
    </citation>
    <scope>NUCLEOTIDE SEQUENCE [LARGE SCALE GENOMIC DNA]</scope>
    <source>
        <strain evidence="2">cv. Heinz 1706</strain>
    </source>
</reference>
<organism evidence="2">
    <name type="scientific">Solanum lycopersicum</name>
    <name type="common">Tomato</name>
    <name type="synonym">Lycopersicon esculentum</name>
    <dbReference type="NCBI Taxonomy" id="4081"/>
    <lineage>
        <taxon>Eukaryota</taxon>
        <taxon>Viridiplantae</taxon>
        <taxon>Streptophyta</taxon>
        <taxon>Embryophyta</taxon>
        <taxon>Tracheophyta</taxon>
        <taxon>Spermatophyta</taxon>
        <taxon>Magnoliopsida</taxon>
        <taxon>eudicotyledons</taxon>
        <taxon>Gunneridae</taxon>
        <taxon>Pentapetalae</taxon>
        <taxon>asterids</taxon>
        <taxon>lamiids</taxon>
        <taxon>Solanales</taxon>
        <taxon>Solanaceae</taxon>
        <taxon>Solanoideae</taxon>
        <taxon>Solaneae</taxon>
        <taxon>Solanum</taxon>
        <taxon>Solanum subgen. Lycopersicon</taxon>
    </lineage>
</organism>
<sequence length="186" mass="21489">MVSGIHEIIAWVLEFMRETQQPSCVSCKITGMLNFYFPIYNYDSRRICIRRHPAVPVLCSTEVSGKEVRAMWYLADLLPSREPLSRLNLILYPFEDLSKLVPLEAVACSIWIHFCFILHVASSFCFIWLLNDRFALVRCSSLEQLHCLPYRGPPDDASEDSGVALLSQVSSFRVLSFMDYCYRLVY</sequence>
<dbReference type="EnsemblPlants" id="Solyc11g008215.1.1">
    <property type="protein sequence ID" value="Solyc11g008215.1.1"/>
    <property type="gene ID" value="Solyc11g008215.1"/>
</dbReference>
<keyword evidence="1" id="KW-0472">Membrane</keyword>
<evidence type="ECO:0000256" key="1">
    <source>
        <dbReference type="SAM" id="Phobius"/>
    </source>
</evidence>
<keyword evidence="1" id="KW-1133">Transmembrane helix</keyword>
<reference evidence="2" key="2">
    <citation type="submission" date="2019-01" db="UniProtKB">
        <authorList>
            <consortium name="EnsemblPlants"/>
        </authorList>
    </citation>
    <scope>IDENTIFICATION</scope>
    <source>
        <strain evidence="2">cv. Heinz 1706</strain>
    </source>
</reference>
<keyword evidence="3" id="KW-1185">Reference proteome</keyword>
<dbReference type="PaxDb" id="4081-Solyc11g008220.1.1"/>
<name>A0A3Q7JIE2_SOLLC</name>
<dbReference type="Gramene" id="Solyc11g008215.1.1">
    <property type="protein sequence ID" value="Solyc11g008215.1.1"/>
    <property type="gene ID" value="Solyc11g008215.1"/>
</dbReference>
<dbReference type="Proteomes" id="UP000004994">
    <property type="component" value="Chromosome 11"/>
</dbReference>
<evidence type="ECO:0000313" key="2">
    <source>
        <dbReference type="EnsemblPlants" id="Solyc11g008215.1.1"/>
    </source>
</evidence>
<dbReference type="AlphaFoldDB" id="A0A3Q7JIE2"/>
<feature type="transmembrane region" description="Helical" evidence="1">
    <location>
        <begin position="110"/>
        <end position="130"/>
    </location>
</feature>
<protein>
    <submittedName>
        <fullName evidence="2">Uncharacterized protein</fullName>
    </submittedName>
</protein>
<evidence type="ECO:0000313" key="3">
    <source>
        <dbReference type="Proteomes" id="UP000004994"/>
    </source>
</evidence>
<keyword evidence="1" id="KW-0812">Transmembrane</keyword>
<proteinExistence type="predicted"/>
<accession>A0A3Q7JIE2</accession>
<dbReference type="InParanoid" id="A0A3Q7JIE2"/>